<comment type="subcellular location">
    <subcellularLocation>
        <location evidence="2">Endoplasmic reticulum</location>
    </subcellularLocation>
    <subcellularLocation>
        <location evidence="1">Membrane</location>
        <topology evidence="1">Multi-pass membrane protein</topology>
    </subcellularLocation>
</comment>
<evidence type="ECO:0000256" key="19">
    <source>
        <dbReference type="SAM" id="Phobius"/>
    </source>
</evidence>
<dbReference type="Pfam" id="PF03062">
    <property type="entry name" value="MBOAT"/>
    <property type="match status" value="1"/>
</dbReference>
<dbReference type="InterPro" id="IPR049941">
    <property type="entry name" value="LPLAT_7/PORCN-like"/>
</dbReference>
<evidence type="ECO:0000256" key="4">
    <source>
        <dbReference type="ARBA" id="ARBA00010323"/>
    </source>
</evidence>
<evidence type="ECO:0000256" key="12">
    <source>
        <dbReference type="ARBA" id="ARBA00023209"/>
    </source>
</evidence>
<dbReference type="GO" id="GO:0006656">
    <property type="term" value="P:phosphatidylcholine biosynthetic process"/>
    <property type="evidence" value="ECO:0007669"/>
    <property type="project" value="TreeGrafter"/>
</dbReference>
<dbReference type="GO" id="GO:0071617">
    <property type="term" value="F:lysophospholipid acyltransferase activity"/>
    <property type="evidence" value="ECO:0007669"/>
    <property type="project" value="TreeGrafter"/>
</dbReference>
<evidence type="ECO:0000256" key="9">
    <source>
        <dbReference type="ARBA" id="ARBA00022989"/>
    </source>
</evidence>
<keyword evidence="7 19" id="KW-0812">Transmembrane</keyword>
<keyword evidence="14" id="KW-0012">Acyltransferase</keyword>
<evidence type="ECO:0000256" key="14">
    <source>
        <dbReference type="ARBA" id="ARBA00023315"/>
    </source>
</evidence>
<protein>
    <recommendedName>
        <fullName evidence="18">Lysophospholipid acyltransferase 5</fullName>
        <ecNumber evidence="16">2.3.1.23</ecNumber>
        <ecNumber evidence="17">2.3.1.n6</ecNumber>
    </recommendedName>
</protein>
<evidence type="ECO:0000256" key="13">
    <source>
        <dbReference type="ARBA" id="ARBA00023264"/>
    </source>
</evidence>
<evidence type="ECO:0000256" key="1">
    <source>
        <dbReference type="ARBA" id="ARBA00004141"/>
    </source>
</evidence>
<evidence type="ECO:0000256" key="16">
    <source>
        <dbReference type="ARBA" id="ARBA00026120"/>
    </source>
</evidence>
<keyword evidence="11 19" id="KW-0472">Membrane</keyword>
<dbReference type="GO" id="GO:0030258">
    <property type="term" value="P:lipid modification"/>
    <property type="evidence" value="ECO:0007669"/>
    <property type="project" value="TreeGrafter"/>
</dbReference>
<feature type="non-terminal residue" evidence="20">
    <location>
        <position position="1"/>
    </location>
</feature>
<name>A0A090XBG9_IXORI</name>
<sequence>VGQLASYLGSSEPVVPLAAHRPREGTPLRPWCIATSSSTRILCRSTCTSPFAACCCAASTMGSTSTTRCSTSWSCMPCSGSLVAPWPRSPSASSFAWATWCSATTSQRQRSMTSRGPCLTASWPSGSSVSVFDVYDGKKDPATLPYDQKRTALQSLPSLLEVMGHSYFFGGFLVGPQFPMKRYPDFVQGTFFTKKGEKPSCIVPALMRMGLGLLCLLFSQLGSLWLDEKYMLSDEYMTHNLAGRYLFMGLWQVVTLHKYVACWLLAEGSCIMAGLTHNGKDENGNDLWNGCVNISVWKFETTTTFDGIIKTFNINTNLWVAQYVFKRLRFLGNKQLSQLLALLFLAVWHGLHSGYYVCFFNEFIVMKFEKDMVEVIERVDWLKRLVYHRYLQVPRFILLKLYVLCMFGYCIVPFAPLSFDRYTQAYGRIYWLGHIVYLGWFPLAPFVFKALPRKKSEENGAVRQSPAVAACDTNGPHATSTGPVTEPHRSFSLLFHRWGGTLLASHSSLAAVTPFLRLPRLPSAGAKRMRAEGMCFVRETMEYR</sequence>
<evidence type="ECO:0000256" key="15">
    <source>
        <dbReference type="ARBA" id="ARBA00025707"/>
    </source>
</evidence>
<dbReference type="EMBL" id="GBIH01000398">
    <property type="protein sequence ID" value="JAC94312.1"/>
    <property type="molecule type" value="mRNA"/>
</dbReference>
<proteinExistence type="evidence at transcript level"/>
<keyword evidence="5" id="KW-0444">Lipid biosynthesis</keyword>
<evidence type="ECO:0000256" key="8">
    <source>
        <dbReference type="ARBA" id="ARBA00022824"/>
    </source>
</evidence>
<keyword evidence="9 19" id="KW-1133">Transmembrane helix</keyword>
<dbReference type="InterPro" id="IPR004299">
    <property type="entry name" value="MBOAT_fam"/>
</dbReference>
<dbReference type="EC" id="2.3.1.n6" evidence="17"/>
<organism evidence="20">
    <name type="scientific">Ixodes ricinus</name>
    <name type="common">Common tick</name>
    <name type="synonym">Acarus ricinus</name>
    <dbReference type="NCBI Taxonomy" id="34613"/>
    <lineage>
        <taxon>Eukaryota</taxon>
        <taxon>Metazoa</taxon>
        <taxon>Ecdysozoa</taxon>
        <taxon>Arthropoda</taxon>
        <taxon>Chelicerata</taxon>
        <taxon>Arachnida</taxon>
        <taxon>Acari</taxon>
        <taxon>Parasitiformes</taxon>
        <taxon>Ixodida</taxon>
        <taxon>Ixodoidea</taxon>
        <taxon>Ixodidae</taxon>
        <taxon>Ixodinae</taxon>
        <taxon>Ixodes</taxon>
    </lineage>
</organism>
<dbReference type="PANTHER" id="PTHR13906">
    <property type="entry name" value="PORCUPINE"/>
    <property type="match status" value="1"/>
</dbReference>
<keyword evidence="12" id="KW-0594">Phospholipid biosynthesis</keyword>
<evidence type="ECO:0000256" key="6">
    <source>
        <dbReference type="ARBA" id="ARBA00022679"/>
    </source>
</evidence>
<reference evidence="20" key="1">
    <citation type="journal article" date="2015" name="PLoS Negl. Trop. Dis.">
        <title>Deep Sequencing Analysis of the Ixodes ricinus Haemocytome.</title>
        <authorList>
            <person name="Kotsyfakis M."/>
            <person name="Kopacek P."/>
            <person name="Franta Z."/>
            <person name="Pedra J.H."/>
            <person name="Ribeiro J.M."/>
        </authorList>
    </citation>
    <scope>NUCLEOTIDE SEQUENCE</scope>
</reference>
<keyword evidence="8" id="KW-0256">Endoplasmic reticulum</keyword>
<evidence type="ECO:0000256" key="3">
    <source>
        <dbReference type="ARBA" id="ARBA00005074"/>
    </source>
</evidence>
<evidence type="ECO:0000256" key="2">
    <source>
        <dbReference type="ARBA" id="ARBA00004240"/>
    </source>
</evidence>
<feature type="transmembrane region" description="Helical" evidence="19">
    <location>
        <begin position="397"/>
        <end position="417"/>
    </location>
</feature>
<keyword evidence="6" id="KW-0808">Transferase</keyword>
<evidence type="ECO:0000256" key="17">
    <source>
        <dbReference type="ARBA" id="ARBA00038923"/>
    </source>
</evidence>
<evidence type="ECO:0000256" key="18">
    <source>
        <dbReference type="ARBA" id="ARBA00039721"/>
    </source>
</evidence>
<feature type="transmembrane region" description="Helical" evidence="19">
    <location>
        <begin position="339"/>
        <end position="360"/>
    </location>
</feature>
<feature type="transmembrane region" description="Helical" evidence="19">
    <location>
        <begin position="429"/>
        <end position="448"/>
    </location>
</feature>
<dbReference type="GO" id="GO:0005783">
    <property type="term" value="C:endoplasmic reticulum"/>
    <property type="evidence" value="ECO:0007669"/>
    <property type="project" value="UniProtKB-SubCell"/>
</dbReference>
<dbReference type="EC" id="2.3.1.23" evidence="16"/>
<keyword evidence="10" id="KW-0443">Lipid metabolism</keyword>
<comment type="pathway">
    <text evidence="3">Lipid metabolism; phospholipid metabolism.</text>
</comment>
<dbReference type="AlphaFoldDB" id="A0A090XBG9"/>
<evidence type="ECO:0000313" key="20">
    <source>
        <dbReference type="EMBL" id="JAC94312.1"/>
    </source>
</evidence>
<dbReference type="GO" id="GO:0047184">
    <property type="term" value="F:1-acylglycerophosphocholine O-acyltransferase activity"/>
    <property type="evidence" value="ECO:0007669"/>
    <property type="project" value="UniProtKB-EC"/>
</dbReference>
<evidence type="ECO:0000256" key="7">
    <source>
        <dbReference type="ARBA" id="ARBA00022692"/>
    </source>
</evidence>
<comment type="similarity">
    <text evidence="4">Belongs to the membrane-bound acyltransferase family.</text>
</comment>
<evidence type="ECO:0000256" key="5">
    <source>
        <dbReference type="ARBA" id="ARBA00022516"/>
    </source>
</evidence>
<keyword evidence="13" id="KW-1208">Phospholipid metabolism</keyword>
<comment type="pathway">
    <text evidence="15">Phospholipid metabolism.</text>
</comment>
<evidence type="ECO:0000256" key="10">
    <source>
        <dbReference type="ARBA" id="ARBA00023098"/>
    </source>
</evidence>
<dbReference type="PANTHER" id="PTHR13906:SF14">
    <property type="entry name" value="LYSOPHOSPHOLIPID ACYLTRANSFERASE 5"/>
    <property type="match status" value="1"/>
</dbReference>
<dbReference type="GO" id="GO:0016020">
    <property type="term" value="C:membrane"/>
    <property type="evidence" value="ECO:0007669"/>
    <property type="project" value="UniProtKB-SubCell"/>
</dbReference>
<accession>A0A090XBG9</accession>
<evidence type="ECO:0000256" key="11">
    <source>
        <dbReference type="ARBA" id="ARBA00023136"/>
    </source>
</evidence>